<proteinExistence type="inferred from homology"/>
<dbReference type="InterPro" id="IPR009249">
    <property type="entry name" value="Ferredoxin-dep_bilin_Rdtase"/>
</dbReference>
<accession>E3SM16</accession>
<dbReference type="PANTHER" id="PTHR34557:SF1">
    <property type="entry name" value="PHYTOCHROMOBILIN:FERREDOXIN OXIDOREDUCTASE, CHLOROPLASTIC"/>
    <property type="match status" value="1"/>
</dbReference>
<sequence length="242" mass="28229">MHGRTTVEQNKKTSMNSVKLDVASELCSSLASLIRTKISRLPHLEELVSDYDEVHTGDVSIYNCMWNSKGLRKLHIERAITNKGIEILHCVLFPDPEFPIPIFGCDIVEAGGKVTAAIVDVSPVHKVDYSLGNITYNFKKNRHLPEWGEIFSPWCKFVRLEKDEYDDFLLLCSEYLEVFCHIVRTAERETDWRNTMRRYDDQLWYCTSQMKNKKTEAVLSQWFDNPWASKYIQNILFDKPKL</sequence>
<keyword evidence="2" id="KW-0560">Oxidoreductase</keyword>
<dbReference type="KEGG" id="vg:10327756"/>
<dbReference type="PANTHER" id="PTHR34557">
    <property type="entry name" value="PHYTOCHROMOBILIN:FERREDOXIN OXIDOREDUCTASE, CHLOROPLASTIC"/>
    <property type="match status" value="1"/>
</dbReference>
<comment type="similarity">
    <text evidence="1">Belongs to the HY2 family.</text>
</comment>
<dbReference type="NCBIfam" id="NF002760">
    <property type="entry name" value="PRK02816.1"/>
    <property type="match status" value="1"/>
</dbReference>
<organism evidence="3 4">
    <name type="scientific">Prochlorococcus phage P-RSM4</name>
    <dbReference type="NCBI Taxonomy" id="444862"/>
    <lineage>
        <taxon>Viruses</taxon>
        <taxon>Duplodnaviria</taxon>
        <taxon>Heunggongvirae</taxon>
        <taxon>Uroviricota</taxon>
        <taxon>Caudoviricetes</taxon>
        <taxon>Pantevenvirales</taxon>
        <taxon>Kyanoviridae</taxon>
        <taxon>Thaumasvirus</taxon>
        <taxon>Thaumasvirus stim4</taxon>
    </lineage>
</organism>
<evidence type="ECO:0000313" key="3">
    <source>
        <dbReference type="EMBL" id="ADO98514.1"/>
    </source>
</evidence>
<dbReference type="OrthoDB" id="14322at10239"/>
<gene>
    <name evidence="3" type="primary">pcyA</name>
    <name evidence="3" type="ORF">PRSM4_131</name>
</gene>
<dbReference type="Pfam" id="PF05996">
    <property type="entry name" value="Fe_bilin_red"/>
    <property type="match status" value="1"/>
</dbReference>
<dbReference type="Gene3D" id="3.40.1500.20">
    <property type="match status" value="1"/>
</dbReference>
<evidence type="ECO:0000256" key="2">
    <source>
        <dbReference type="ARBA" id="ARBA00023002"/>
    </source>
</evidence>
<dbReference type="EMBL" id="GU071099">
    <property type="protein sequence ID" value="ADO98514.1"/>
    <property type="molecule type" value="Genomic_DNA"/>
</dbReference>
<reference evidence="3 4" key="1">
    <citation type="journal article" date="2010" name="Environ. Microbiol.">
        <title>Genomic analysis of oceanic cyanobacterial myoviruses compared with T4-like myoviruses from diverse hosts and environments.</title>
        <authorList>
            <person name="Sullivan M.B."/>
            <person name="Huang K.H."/>
            <person name="Ignacio-Espinoza J.C."/>
            <person name="Berlin A.M."/>
            <person name="Kelly L."/>
            <person name="Weigele P.R."/>
            <person name="DeFrancesco A.S."/>
            <person name="Kern S.E."/>
            <person name="Thompson L.R."/>
            <person name="Young S."/>
            <person name="Yandava C."/>
            <person name="Fu R."/>
            <person name="Krastins B."/>
            <person name="Chase M."/>
            <person name="Sarracino D."/>
            <person name="Osburne M.S."/>
            <person name="Henn M.R."/>
            <person name="Chisholm S.W."/>
        </authorList>
    </citation>
    <scope>NUCLEOTIDE SEQUENCE [LARGE SCALE GENOMIC DNA]</scope>
    <source>
        <strain evidence="3">9303-10a</strain>
    </source>
</reference>
<dbReference type="GO" id="GO:0050897">
    <property type="term" value="F:cobalt ion binding"/>
    <property type="evidence" value="ECO:0007669"/>
    <property type="project" value="InterPro"/>
</dbReference>
<dbReference type="GO" id="GO:0010024">
    <property type="term" value="P:phytochromobilin biosynthetic process"/>
    <property type="evidence" value="ECO:0007669"/>
    <property type="project" value="InterPro"/>
</dbReference>
<dbReference type="RefSeq" id="YP_004323259.1">
    <property type="nucleotide sequence ID" value="NC_015283.1"/>
</dbReference>
<dbReference type="GO" id="GO:0016636">
    <property type="term" value="F:oxidoreductase activity, acting on the CH-CH group of donors, iron-sulfur protein as acceptor"/>
    <property type="evidence" value="ECO:0007669"/>
    <property type="project" value="InterPro"/>
</dbReference>
<name>E3SM16_9CAUD</name>
<evidence type="ECO:0000256" key="1">
    <source>
        <dbReference type="ARBA" id="ARBA00006908"/>
    </source>
</evidence>
<dbReference type="Proteomes" id="UP000006528">
    <property type="component" value="Segment"/>
</dbReference>
<dbReference type="GeneID" id="10327756"/>
<protein>
    <submittedName>
        <fullName evidence="3">Ferredoxin oxidoreductase</fullName>
    </submittedName>
</protein>
<evidence type="ECO:0000313" key="4">
    <source>
        <dbReference type="Proteomes" id="UP000006528"/>
    </source>
</evidence>